<dbReference type="EMBL" id="KV722366">
    <property type="protein sequence ID" value="OCH92631.1"/>
    <property type="molecule type" value="Genomic_DNA"/>
</dbReference>
<accession>A0A8E2AY05</accession>
<gene>
    <name evidence="1" type="ORF">OBBRIDRAFT_824606</name>
</gene>
<protein>
    <submittedName>
        <fullName evidence="1">Uncharacterized protein</fullName>
    </submittedName>
</protein>
<name>A0A8E2AY05_9APHY</name>
<dbReference type="OrthoDB" id="2657790at2759"/>
<evidence type="ECO:0000313" key="1">
    <source>
        <dbReference type="EMBL" id="OCH92631.1"/>
    </source>
</evidence>
<evidence type="ECO:0000313" key="2">
    <source>
        <dbReference type="Proteomes" id="UP000250043"/>
    </source>
</evidence>
<sequence length="164" mass="18251">MSAASETLNAVKKNFKNESYPQIRVIVLPDIAHLILQGCPLVREVTINKGGGQQILSSARNHCPHIAIMHRVQGDGRTLKALVEAVPDLRKLQITENSHKLWSPAALRPLFSLPHLSTVILGFTGTWTGPEDPPDFLYDDSIRAYIRTALDIFRDDLSPHPMAR</sequence>
<keyword evidence="2" id="KW-1185">Reference proteome</keyword>
<proteinExistence type="predicted"/>
<dbReference type="Proteomes" id="UP000250043">
    <property type="component" value="Unassembled WGS sequence"/>
</dbReference>
<organism evidence="1 2">
    <name type="scientific">Obba rivulosa</name>
    <dbReference type="NCBI Taxonomy" id="1052685"/>
    <lineage>
        <taxon>Eukaryota</taxon>
        <taxon>Fungi</taxon>
        <taxon>Dikarya</taxon>
        <taxon>Basidiomycota</taxon>
        <taxon>Agaricomycotina</taxon>
        <taxon>Agaricomycetes</taxon>
        <taxon>Polyporales</taxon>
        <taxon>Gelatoporiaceae</taxon>
        <taxon>Obba</taxon>
    </lineage>
</organism>
<reference evidence="1 2" key="1">
    <citation type="submission" date="2016-07" db="EMBL/GenBank/DDBJ databases">
        <title>Draft genome of the white-rot fungus Obba rivulosa 3A-2.</title>
        <authorList>
            <consortium name="DOE Joint Genome Institute"/>
            <person name="Miettinen O."/>
            <person name="Riley R."/>
            <person name="Acob R."/>
            <person name="Barry K."/>
            <person name="Cullen D."/>
            <person name="De Vries R."/>
            <person name="Hainaut M."/>
            <person name="Hatakka A."/>
            <person name="Henrissat B."/>
            <person name="Hilden K."/>
            <person name="Kuo R."/>
            <person name="Labutti K."/>
            <person name="Lipzen A."/>
            <person name="Makela M.R."/>
            <person name="Sandor L."/>
            <person name="Spatafora J.W."/>
            <person name="Grigoriev I.V."/>
            <person name="Hibbett D.S."/>
        </authorList>
    </citation>
    <scope>NUCLEOTIDE SEQUENCE [LARGE SCALE GENOMIC DNA]</scope>
    <source>
        <strain evidence="1 2">3A-2</strain>
    </source>
</reference>
<dbReference type="AlphaFoldDB" id="A0A8E2AY05"/>